<evidence type="ECO:0000313" key="3">
    <source>
        <dbReference type="Proteomes" id="UP000008718"/>
    </source>
</evidence>
<keyword evidence="1" id="KW-0472">Membrane</keyword>
<feature type="transmembrane region" description="Helical" evidence="1">
    <location>
        <begin position="69"/>
        <end position="91"/>
    </location>
</feature>
<dbReference type="eggNOG" id="ENOG5033DX4">
    <property type="taxonomic scope" value="Bacteria"/>
</dbReference>
<keyword evidence="3" id="KW-1185">Reference proteome</keyword>
<gene>
    <name evidence="2" type="ordered locus">Palpr_2441</name>
</gene>
<dbReference type="EMBL" id="CP002345">
    <property type="protein sequence ID" value="ADQ80573.1"/>
    <property type="molecule type" value="Genomic_DNA"/>
</dbReference>
<evidence type="ECO:0000256" key="1">
    <source>
        <dbReference type="SAM" id="Phobius"/>
    </source>
</evidence>
<proteinExistence type="predicted"/>
<dbReference type="OrthoDB" id="1097183at2"/>
<feature type="transmembrane region" description="Helical" evidence="1">
    <location>
        <begin position="7"/>
        <end position="27"/>
    </location>
</feature>
<reference key="1">
    <citation type="submission" date="2010-11" db="EMBL/GenBank/DDBJ databases">
        <title>The complete genome of Paludibacter propionicigenes DSM 17365.</title>
        <authorList>
            <consortium name="US DOE Joint Genome Institute (JGI-PGF)"/>
            <person name="Lucas S."/>
            <person name="Copeland A."/>
            <person name="Lapidus A."/>
            <person name="Bruce D."/>
            <person name="Goodwin L."/>
            <person name="Pitluck S."/>
            <person name="Kyrpides N."/>
            <person name="Mavromatis K."/>
            <person name="Ivanova N."/>
            <person name="Munk A.C."/>
            <person name="Brettin T."/>
            <person name="Detter J.C."/>
            <person name="Han C."/>
            <person name="Tapia R."/>
            <person name="Land M."/>
            <person name="Hauser L."/>
            <person name="Markowitz V."/>
            <person name="Cheng J.-F."/>
            <person name="Hugenholtz P."/>
            <person name="Woyke T."/>
            <person name="Wu D."/>
            <person name="Gronow S."/>
            <person name="Wellnitz S."/>
            <person name="Brambilla E."/>
            <person name="Klenk H.-P."/>
            <person name="Eisen J.A."/>
        </authorList>
    </citation>
    <scope>NUCLEOTIDE SEQUENCE</scope>
    <source>
        <strain>WB4</strain>
    </source>
</reference>
<dbReference type="STRING" id="694427.Palpr_2441"/>
<dbReference type="AlphaFoldDB" id="E4T779"/>
<dbReference type="HOGENOM" id="CLU_129696_0_0_10"/>
<evidence type="ECO:0000313" key="2">
    <source>
        <dbReference type="EMBL" id="ADQ80573.1"/>
    </source>
</evidence>
<reference evidence="2 3" key="2">
    <citation type="journal article" date="2011" name="Stand. Genomic Sci.">
        <title>Complete genome sequence of Paludibacter propionicigenes type strain (WB4).</title>
        <authorList>
            <person name="Gronow S."/>
            <person name="Munk C."/>
            <person name="Lapidus A."/>
            <person name="Nolan M."/>
            <person name="Lucas S."/>
            <person name="Hammon N."/>
            <person name="Deshpande S."/>
            <person name="Cheng J.F."/>
            <person name="Tapia R."/>
            <person name="Han C."/>
            <person name="Goodwin L."/>
            <person name="Pitluck S."/>
            <person name="Liolios K."/>
            <person name="Ivanova N."/>
            <person name="Mavromatis K."/>
            <person name="Mikhailova N."/>
            <person name="Pati A."/>
            <person name="Chen A."/>
            <person name="Palaniappan K."/>
            <person name="Land M."/>
            <person name="Hauser L."/>
            <person name="Chang Y.J."/>
            <person name="Jeffries C.D."/>
            <person name="Brambilla E."/>
            <person name="Rohde M."/>
            <person name="Goker M."/>
            <person name="Detter J.C."/>
            <person name="Woyke T."/>
            <person name="Bristow J."/>
            <person name="Eisen J.A."/>
            <person name="Markowitz V."/>
            <person name="Hugenholtz P."/>
            <person name="Kyrpides N.C."/>
            <person name="Klenk H.P."/>
        </authorList>
    </citation>
    <scope>NUCLEOTIDE SEQUENCE [LARGE SCALE GENOMIC DNA]</scope>
    <source>
        <strain evidence="3">DSM 17365 / JCM 13257 / WB4</strain>
    </source>
</reference>
<feature type="transmembrane region" description="Helical" evidence="1">
    <location>
        <begin position="33"/>
        <end position="57"/>
    </location>
</feature>
<protein>
    <recommendedName>
        <fullName evidence="4">Transmembrane protein</fullName>
    </recommendedName>
</protein>
<dbReference type="RefSeq" id="WP_013445942.1">
    <property type="nucleotide sequence ID" value="NC_014734.1"/>
</dbReference>
<feature type="transmembrane region" description="Helical" evidence="1">
    <location>
        <begin position="103"/>
        <end position="121"/>
    </location>
</feature>
<name>E4T779_PALPW</name>
<evidence type="ECO:0008006" key="4">
    <source>
        <dbReference type="Google" id="ProtNLM"/>
    </source>
</evidence>
<sequence>MQKLRKHLVIILTAVMLVCGWGVWLLLKNVLPASYFWAYPAIPSFFYIMGLVLINVITRDRKESQLKLVNLYMLIRLTKVGASILFGGSYLLFVKEQLRDFSIVFIGYYLMYLGLETYFFYRVEEIIKKKKVDE</sequence>
<accession>E4T779</accession>
<keyword evidence="1" id="KW-0812">Transmembrane</keyword>
<organism evidence="2 3">
    <name type="scientific">Paludibacter propionicigenes (strain DSM 17365 / JCM 13257 / WB4)</name>
    <dbReference type="NCBI Taxonomy" id="694427"/>
    <lineage>
        <taxon>Bacteria</taxon>
        <taxon>Pseudomonadati</taxon>
        <taxon>Bacteroidota</taxon>
        <taxon>Bacteroidia</taxon>
        <taxon>Bacteroidales</taxon>
        <taxon>Paludibacteraceae</taxon>
        <taxon>Paludibacter</taxon>
    </lineage>
</organism>
<dbReference type="Proteomes" id="UP000008718">
    <property type="component" value="Chromosome"/>
</dbReference>
<keyword evidence="1" id="KW-1133">Transmembrane helix</keyword>
<dbReference type="KEGG" id="ppn:Palpr_2441"/>